<organism evidence="1 2">
    <name type="scientific">Steinernema glaseri</name>
    <dbReference type="NCBI Taxonomy" id="37863"/>
    <lineage>
        <taxon>Eukaryota</taxon>
        <taxon>Metazoa</taxon>
        <taxon>Ecdysozoa</taxon>
        <taxon>Nematoda</taxon>
        <taxon>Chromadorea</taxon>
        <taxon>Rhabditida</taxon>
        <taxon>Tylenchina</taxon>
        <taxon>Panagrolaimomorpha</taxon>
        <taxon>Strongyloidoidea</taxon>
        <taxon>Steinernematidae</taxon>
        <taxon>Steinernema</taxon>
    </lineage>
</organism>
<dbReference type="Proteomes" id="UP000095287">
    <property type="component" value="Unplaced"/>
</dbReference>
<dbReference type="AlphaFoldDB" id="A0A1I7Z5I5"/>
<protein>
    <submittedName>
        <fullName evidence="2">Uncharacterized protein</fullName>
    </submittedName>
</protein>
<proteinExistence type="predicted"/>
<sequence length="146" mass="16223">MDITDALIGLGEPISDHAIGRQLTLFRPEALVFGLKKSALIICGKGKWAFSAVVFTRSSVEHPVMDGGELKYVRDLSLVDLFSSTEEANSEQFMQHMDFSLVTTRATRVYEANSFLTRKTFLIVATMKIPTLDNTLHKQSQSCVPP</sequence>
<evidence type="ECO:0000313" key="1">
    <source>
        <dbReference type="Proteomes" id="UP000095287"/>
    </source>
</evidence>
<evidence type="ECO:0000313" key="2">
    <source>
        <dbReference type="WBParaSite" id="L893_g23029.t3"/>
    </source>
</evidence>
<accession>A0A1I7Z5I5</accession>
<dbReference type="WBParaSite" id="L893_g23029.t3">
    <property type="protein sequence ID" value="L893_g23029.t3"/>
    <property type="gene ID" value="L893_g23029"/>
</dbReference>
<reference evidence="2" key="1">
    <citation type="submission" date="2016-11" db="UniProtKB">
        <authorList>
            <consortium name="WormBaseParasite"/>
        </authorList>
    </citation>
    <scope>IDENTIFICATION</scope>
</reference>
<name>A0A1I7Z5I5_9BILA</name>
<keyword evidence="1" id="KW-1185">Reference proteome</keyword>